<evidence type="ECO:0000313" key="5">
    <source>
        <dbReference type="Proteomes" id="UP001056383"/>
    </source>
</evidence>
<dbReference type="Proteomes" id="UP001056383">
    <property type="component" value="Chromosome"/>
</dbReference>
<dbReference type="RefSeq" id="WP_010471088.1">
    <property type="nucleotide sequence ID" value="NZ_CP095474.1"/>
</dbReference>
<evidence type="ECO:0000256" key="1">
    <source>
        <dbReference type="SAM" id="MobiDB-lite"/>
    </source>
</evidence>
<accession>A0ABY4TFP0</accession>
<name>A0ABY4TFP0_9ACTN</name>
<gene>
    <name evidence="4" type="ORF">MW084_07470</name>
</gene>
<feature type="region of interest" description="Disordered" evidence="1">
    <location>
        <begin position="40"/>
        <end position="65"/>
    </location>
</feature>
<evidence type="ECO:0000313" key="4">
    <source>
        <dbReference type="EMBL" id="URN15820.1"/>
    </source>
</evidence>
<evidence type="ECO:0000256" key="2">
    <source>
        <dbReference type="SAM" id="Phobius"/>
    </source>
</evidence>
<proteinExistence type="predicted"/>
<protein>
    <recommendedName>
        <fullName evidence="6">LPXTG cell wall anchor domain-containing protein</fullName>
    </recommendedName>
</protein>
<feature type="signal peptide" evidence="3">
    <location>
        <begin position="1"/>
        <end position="22"/>
    </location>
</feature>
<keyword evidence="2" id="KW-0812">Transmembrane</keyword>
<feature type="compositionally biased region" description="Basic and acidic residues" evidence="1">
    <location>
        <begin position="223"/>
        <end position="238"/>
    </location>
</feature>
<feature type="region of interest" description="Disordered" evidence="1">
    <location>
        <begin position="214"/>
        <end position="241"/>
    </location>
</feature>
<feature type="chain" id="PRO_5046643268" description="LPXTG cell wall anchor domain-containing protein" evidence="3">
    <location>
        <begin position="23"/>
        <end position="274"/>
    </location>
</feature>
<reference evidence="4" key="1">
    <citation type="submission" date="2022-04" db="EMBL/GenBank/DDBJ databases">
        <title>Systematic whole-genome sequencing reveals an unexpected diversity among actinomycetoma pathogens and provides insights into their antibacterial susceptibilities.</title>
        <authorList>
            <person name="Watson A.K."/>
            <person name="Kepplinger B."/>
            <person name="Bakhiet S.M."/>
            <person name="Mhmoud N.A."/>
            <person name="Chapman J."/>
            <person name="Allenby N."/>
            <person name="Mickiewicz K."/>
            <person name="Goodfellow M."/>
            <person name="Fahal A.H."/>
            <person name="Errington J."/>
        </authorList>
    </citation>
    <scope>NUCLEOTIDE SEQUENCE</scope>
    <source>
        <strain evidence="4">SD 504</strain>
    </source>
</reference>
<sequence length="274" mass="28889">MPGAVRSAAVAVLMAVPPLAVSPVAVPPLVASPAAASPAAVPPLVASPATAPPAAASPPSEELPECIPWSQQVDHPDHDNEPDSVFDFAFLGAPEEIRPGSGPHAFRVRITDFDVTRPSRWDLDVVDVRNRARHVPEAKVQYADARGAWHTVTWEDLQDAPDFPVPGGRHLYDLALRVEVGAEARVEKAALIFSAAKEEMPIEWMPRCLDIARSNDPATTSAETERPRARAGGGREDTGPSAVGAALAAAAGAGLAALALRYARRRRGARNKGA</sequence>
<feature type="compositionally biased region" description="Low complexity" evidence="1">
    <location>
        <begin position="40"/>
        <end position="60"/>
    </location>
</feature>
<keyword evidence="2" id="KW-1133">Transmembrane helix</keyword>
<feature type="transmembrane region" description="Helical" evidence="2">
    <location>
        <begin position="242"/>
        <end position="263"/>
    </location>
</feature>
<keyword evidence="5" id="KW-1185">Reference proteome</keyword>
<evidence type="ECO:0000256" key="3">
    <source>
        <dbReference type="SAM" id="SignalP"/>
    </source>
</evidence>
<dbReference type="EMBL" id="CP095474">
    <property type="protein sequence ID" value="URN15820.1"/>
    <property type="molecule type" value="Genomic_DNA"/>
</dbReference>
<evidence type="ECO:0008006" key="6">
    <source>
        <dbReference type="Google" id="ProtNLM"/>
    </source>
</evidence>
<keyword evidence="2" id="KW-0472">Membrane</keyword>
<organism evidence="4 5">
    <name type="scientific">Streptomyces sudanensis</name>
    <dbReference type="NCBI Taxonomy" id="436397"/>
    <lineage>
        <taxon>Bacteria</taxon>
        <taxon>Bacillati</taxon>
        <taxon>Actinomycetota</taxon>
        <taxon>Actinomycetes</taxon>
        <taxon>Kitasatosporales</taxon>
        <taxon>Streptomycetaceae</taxon>
        <taxon>Streptomyces</taxon>
    </lineage>
</organism>
<keyword evidence="3" id="KW-0732">Signal</keyword>